<dbReference type="Proteomes" id="UP000031982">
    <property type="component" value="Unassembled WGS sequence"/>
</dbReference>
<dbReference type="SUPFAM" id="SSF54506">
    <property type="entry name" value="Diaminopimelate epimerase-like"/>
    <property type="match status" value="1"/>
</dbReference>
<proteinExistence type="predicted"/>
<comment type="caution">
    <text evidence="1">The sequence shown here is derived from an EMBL/GenBank/DDBJ whole genome shotgun (WGS) entry which is preliminary data.</text>
</comment>
<dbReference type="RefSeq" id="WP_041113916.1">
    <property type="nucleotide sequence ID" value="NZ_JARTHD010000053.1"/>
</dbReference>
<protein>
    <submittedName>
        <fullName evidence="1">Diaminopimelate epimerase</fullName>
    </submittedName>
</protein>
<evidence type="ECO:0000313" key="1">
    <source>
        <dbReference type="EMBL" id="KIL78194.1"/>
    </source>
</evidence>
<sequence>MKLDFVKASPSQNMTVLITNQPPAARYAAIANTVMSYEYAHAEQVGFLVSPKTADAVLRLEMSGGEFCGNAVLTAAAYCLYKGITANGCFLLESSGANQPLACEVTKKSSAFFEAKAEMPDPLSVEALTVHADSRAVDGHLVRLDGITHFLTSCWLNEEEFEPVLKQLIGNIDDKAIGIIPYRKLTDEAYEIRPFVYVKETGSQFFERACGSGTLALGVYLGKKRPLTVHQPGGVIYVETGEKNFIATTVRFTCEGVINLEEQP</sequence>
<gene>
    <name evidence="1" type="ORF">SD77_0795</name>
</gene>
<keyword evidence="2" id="KW-1185">Reference proteome</keyword>
<dbReference type="InterPro" id="IPR058944">
    <property type="entry name" value="CntK-like"/>
</dbReference>
<reference evidence="1 2" key="1">
    <citation type="submission" date="2015-01" db="EMBL/GenBank/DDBJ databases">
        <title>Genome Assembly of Bacillus badius MTCC 1458.</title>
        <authorList>
            <person name="Verma A."/>
            <person name="Khatri I."/>
            <person name="Mual P."/>
            <person name="Subramanian S."/>
            <person name="Krishnamurthi S."/>
        </authorList>
    </citation>
    <scope>NUCLEOTIDE SEQUENCE [LARGE SCALE GENOMIC DNA]</scope>
    <source>
        <strain evidence="1 2">MTCC 1458</strain>
    </source>
</reference>
<dbReference type="Pfam" id="PF26317">
    <property type="entry name" value="CntK_N"/>
    <property type="match status" value="1"/>
</dbReference>
<accession>A0ABR5AU30</accession>
<evidence type="ECO:0000313" key="2">
    <source>
        <dbReference type="Proteomes" id="UP000031982"/>
    </source>
</evidence>
<name>A0ABR5AU30_BACBA</name>
<dbReference type="EMBL" id="JXLP01000010">
    <property type="protein sequence ID" value="KIL78194.1"/>
    <property type="molecule type" value="Genomic_DNA"/>
</dbReference>
<organism evidence="1 2">
    <name type="scientific">Bacillus badius</name>
    <dbReference type="NCBI Taxonomy" id="1455"/>
    <lineage>
        <taxon>Bacteria</taxon>
        <taxon>Bacillati</taxon>
        <taxon>Bacillota</taxon>
        <taxon>Bacilli</taxon>
        <taxon>Bacillales</taxon>
        <taxon>Bacillaceae</taxon>
        <taxon>Pseudobacillus</taxon>
    </lineage>
</organism>